<feature type="non-terminal residue" evidence="1">
    <location>
        <position position="98"/>
    </location>
</feature>
<reference evidence="1" key="2">
    <citation type="submission" date="2023-05" db="EMBL/GenBank/DDBJ databases">
        <authorList>
            <person name="Fouks B."/>
        </authorList>
    </citation>
    <scope>NUCLEOTIDE SEQUENCE</scope>
    <source>
        <strain evidence="1">Stay&amp;Tobe</strain>
        <tissue evidence="1">Testes</tissue>
    </source>
</reference>
<reference evidence="1" key="1">
    <citation type="journal article" date="2023" name="IScience">
        <title>Live-bearing cockroach genome reveals convergent evolutionary mechanisms linked to viviparity in insects and beyond.</title>
        <authorList>
            <person name="Fouks B."/>
            <person name="Harrison M.C."/>
            <person name="Mikhailova A.A."/>
            <person name="Marchal E."/>
            <person name="English S."/>
            <person name="Carruthers M."/>
            <person name="Jennings E.C."/>
            <person name="Chiamaka E.L."/>
            <person name="Frigard R.A."/>
            <person name="Pippel M."/>
            <person name="Attardo G.M."/>
            <person name="Benoit J.B."/>
            <person name="Bornberg-Bauer E."/>
            <person name="Tobe S.S."/>
        </authorList>
    </citation>
    <scope>NUCLEOTIDE SEQUENCE</scope>
    <source>
        <strain evidence="1">Stay&amp;Tobe</strain>
    </source>
</reference>
<organism evidence="1 2">
    <name type="scientific">Diploptera punctata</name>
    <name type="common">Pacific beetle cockroach</name>
    <dbReference type="NCBI Taxonomy" id="6984"/>
    <lineage>
        <taxon>Eukaryota</taxon>
        <taxon>Metazoa</taxon>
        <taxon>Ecdysozoa</taxon>
        <taxon>Arthropoda</taxon>
        <taxon>Hexapoda</taxon>
        <taxon>Insecta</taxon>
        <taxon>Pterygota</taxon>
        <taxon>Neoptera</taxon>
        <taxon>Polyneoptera</taxon>
        <taxon>Dictyoptera</taxon>
        <taxon>Blattodea</taxon>
        <taxon>Blaberoidea</taxon>
        <taxon>Blaberidae</taxon>
        <taxon>Diplopterinae</taxon>
        <taxon>Diploptera</taxon>
    </lineage>
</organism>
<keyword evidence="2" id="KW-1185">Reference proteome</keyword>
<dbReference type="Proteomes" id="UP001233999">
    <property type="component" value="Unassembled WGS sequence"/>
</dbReference>
<protein>
    <submittedName>
        <fullName evidence="1">Uncharacterized protein</fullName>
    </submittedName>
</protein>
<gene>
    <name evidence="1" type="ORF">L9F63_005574</name>
</gene>
<proteinExistence type="predicted"/>
<sequence length="98" mass="11391">HNWRVSCSSIFFKVVSGLQWATDNILPKSSSILAGLLLPWVELISRRRRRTHNLHITFPFTSHLANLTNISVESNQHRCSISILWLVFGMKPYLKIYQ</sequence>
<accession>A0AAD8E5M7</accession>
<dbReference type="AlphaFoldDB" id="A0AAD8E5M7"/>
<comment type="caution">
    <text evidence="1">The sequence shown here is derived from an EMBL/GenBank/DDBJ whole genome shotgun (WGS) entry which is preliminary data.</text>
</comment>
<evidence type="ECO:0000313" key="2">
    <source>
        <dbReference type="Proteomes" id="UP001233999"/>
    </source>
</evidence>
<name>A0AAD8E5M7_DIPPU</name>
<evidence type="ECO:0000313" key="1">
    <source>
        <dbReference type="EMBL" id="KAJ9578185.1"/>
    </source>
</evidence>
<dbReference type="EMBL" id="JASPKZ010008902">
    <property type="protein sequence ID" value="KAJ9578185.1"/>
    <property type="molecule type" value="Genomic_DNA"/>
</dbReference>
<feature type="non-terminal residue" evidence="1">
    <location>
        <position position="1"/>
    </location>
</feature>